<proteinExistence type="predicted"/>
<dbReference type="Proteomes" id="UP000231019">
    <property type="component" value="Unassembled WGS sequence"/>
</dbReference>
<name>A0A2M7FZS9_9BACT</name>
<gene>
    <name evidence="1" type="ORF">COW36_20000</name>
</gene>
<protein>
    <submittedName>
        <fullName evidence="1">Uncharacterized protein</fullName>
    </submittedName>
</protein>
<evidence type="ECO:0000313" key="2">
    <source>
        <dbReference type="Proteomes" id="UP000231019"/>
    </source>
</evidence>
<comment type="caution">
    <text evidence="1">The sequence shown here is derived from an EMBL/GenBank/DDBJ whole genome shotgun (WGS) entry which is preliminary data.</text>
</comment>
<accession>A0A2M7FZS9</accession>
<evidence type="ECO:0000313" key="1">
    <source>
        <dbReference type="EMBL" id="PIW14932.1"/>
    </source>
</evidence>
<dbReference type="EMBL" id="PFFQ01000055">
    <property type="protein sequence ID" value="PIW14932.1"/>
    <property type="molecule type" value="Genomic_DNA"/>
</dbReference>
<organism evidence="1 2">
    <name type="scientific">bacterium (Candidatus Blackallbacteria) CG17_big_fil_post_rev_8_21_14_2_50_48_46</name>
    <dbReference type="NCBI Taxonomy" id="2014261"/>
    <lineage>
        <taxon>Bacteria</taxon>
        <taxon>Candidatus Blackallbacteria</taxon>
    </lineage>
</organism>
<dbReference type="AlphaFoldDB" id="A0A2M7FZS9"/>
<reference evidence="1 2" key="1">
    <citation type="submission" date="2017-09" db="EMBL/GenBank/DDBJ databases">
        <title>Depth-based differentiation of microbial function through sediment-hosted aquifers and enrichment of novel symbionts in the deep terrestrial subsurface.</title>
        <authorList>
            <person name="Probst A.J."/>
            <person name="Ladd B."/>
            <person name="Jarett J.K."/>
            <person name="Geller-Mcgrath D.E."/>
            <person name="Sieber C.M."/>
            <person name="Emerson J.B."/>
            <person name="Anantharaman K."/>
            <person name="Thomas B.C."/>
            <person name="Malmstrom R."/>
            <person name="Stieglmeier M."/>
            <person name="Klingl A."/>
            <person name="Woyke T."/>
            <person name="Ryan C.M."/>
            <person name="Banfield J.F."/>
        </authorList>
    </citation>
    <scope>NUCLEOTIDE SEQUENCE [LARGE SCALE GENOMIC DNA]</scope>
    <source>
        <strain evidence="1">CG17_big_fil_post_rev_8_21_14_2_50_48_46</strain>
    </source>
</reference>
<sequence>MGLYGRKIHRGSSIQKYNSPICGVIRKQDKLIFGVLDGPWGLAWKMLNFADLGDRVELYRKAEKLMGICVEKGAGGGDGIILPLDNYLLRRTCAVKTKL</sequence>